<evidence type="ECO:0000313" key="3">
    <source>
        <dbReference type="Proteomes" id="UP000314294"/>
    </source>
</evidence>
<comment type="caution">
    <text evidence="2">The sequence shown here is derived from an EMBL/GenBank/DDBJ whole genome shotgun (WGS) entry which is preliminary data.</text>
</comment>
<name>A0A4Z2IQ77_9TELE</name>
<dbReference type="AlphaFoldDB" id="A0A4Z2IQ77"/>
<organism evidence="2 3">
    <name type="scientific">Liparis tanakae</name>
    <name type="common">Tanaka's snailfish</name>
    <dbReference type="NCBI Taxonomy" id="230148"/>
    <lineage>
        <taxon>Eukaryota</taxon>
        <taxon>Metazoa</taxon>
        <taxon>Chordata</taxon>
        <taxon>Craniata</taxon>
        <taxon>Vertebrata</taxon>
        <taxon>Euteleostomi</taxon>
        <taxon>Actinopterygii</taxon>
        <taxon>Neopterygii</taxon>
        <taxon>Teleostei</taxon>
        <taxon>Neoteleostei</taxon>
        <taxon>Acanthomorphata</taxon>
        <taxon>Eupercaria</taxon>
        <taxon>Perciformes</taxon>
        <taxon>Cottioidei</taxon>
        <taxon>Cottales</taxon>
        <taxon>Liparidae</taxon>
        <taxon>Liparis</taxon>
    </lineage>
</organism>
<feature type="region of interest" description="Disordered" evidence="1">
    <location>
        <begin position="23"/>
        <end position="42"/>
    </location>
</feature>
<feature type="compositionally biased region" description="Acidic residues" evidence="1">
    <location>
        <begin position="24"/>
        <end position="38"/>
    </location>
</feature>
<proteinExistence type="predicted"/>
<gene>
    <name evidence="2" type="ORF">EYF80_009717</name>
</gene>
<accession>A0A4Z2IQ77</accession>
<reference evidence="2 3" key="1">
    <citation type="submission" date="2019-03" db="EMBL/GenBank/DDBJ databases">
        <title>First draft genome of Liparis tanakae, snailfish: a comprehensive survey of snailfish specific genes.</title>
        <authorList>
            <person name="Kim W."/>
            <person name="Song I."/>
            <person name="Jeong J.-H."/>
            <person name="Kim D."/>
            <person name="Kim S."/>
            <person name="Ryu S."/>
            <person name="Song J.Y."/>
            <person name="Lee S.K."/>
        </authorList>
    </citation>
    <scope>NUCLEOTIDE SEQUENCE [LARGE SCALE GENOMIC DNA]</scope>
    <source>
        <tissue evidence="2">Muscle</tissue>
    </source>
</reference>
<evidence type="ECO:0000256" key="1">
    <source>
        <dbReference type="SAM" id="MobiDB-lite"/>
    </source>
</evidence>
<dbReference type="Proteomes" id="UP000314294">
    <property type="component" value="Unassembled WGS sequence"/>
</dbReference>
<evidence type="ECO:0000313" key="2">
    <source>
        <dbReference type="EMBL" id="TNN80065.1"/>
    </source>
</evidence>
<keyword evidence="3" id="KW-1185">Reference proteome</keyword>
<dbReference type="EMBL" id="SRLO01000058">
    <property type="protein sequence ID" value="TNN80065.1"/>
    <property type="molecule type" value="Genomic_DNA"/>
</dbReference>
<protein>
    <submittedName>
        <fullName evidence="2">Uncharacterized protein</fullName>
    </submittedName>
</protein>
<sequence length="204" mass="22747">MIWMGVQQTTNTATTTSTILAVADADDSNGDEKGEEEDTGTKDRIPFHELFDKHGVLPAVPRLQSGDWGLTLHRGEVEIWTYERPPSSRSPVLRSLDSRDQTLESRLQKNTTLNRISEKSSLLALVVAPTQKTRSHCWKLKLFFPNCPLTARADDTDNHVDDHDGDLHPCWQQAVGLIPGTVGVVVELQMAQLSEEEVISELHL</sequence>